<accession>S5MB08</accession>
<dbReference type="EMBL" id="KC595513">
    <property type="protein sequence ID" value="AGR46959.1"/>
    <property type="molecule type" value="Genomic_DNA"/>
</dbReference>
<name>S5MB08_9CAUD</name>
<sequence>MAGLTVTLDPKELKEIIIKHLKEEYPGMAVKDIDFEVDKQLEGYGMQEHYVTRFNGATCSMRKDSKR</sequence>
<protein>
    <submittedName>
        <fullName evidence="1">Uncharacterized protein</fullName>
    </submittedName>
</protein>
<dbReference type="KEGG" id="vg:26642402"/>
<gene>
    <name evidence="1" type="ORF">SHANETTE_59</name>
</gene>
<dbReference type="RefSeq" id="YP_009216057.1">
    <property type="nucleotide sequence ID" value="NC_028983.1"/>
</dbReference>
<dbReference type="Proteomes" id="UP000015093">
    <property type="component" value="Segment"/>
</dbReference>
<reference evidence="1 2" key="1">
    <citation type="journal article" date="2014" name="Genome Announc.">
        <title>Genome Sequences of Three Novel Bacillus cereus Bacteriophages.</title>
        <authorList>
            <person name="Grose J.H."/>
            <person name="Jensen J.D."/>
            <person name="Merrill B.D."/>
            <person name="Fisher J.N."/>
            <person name="Burnett S.H."/>
            <person name="Breakwell D.P."/>
        </authorList>
    </citation>
    <scope>NUCLEOTIDE SEQUENCE [LARGE SCALE GENOMIC DNA]</scope>
</reference>
<evidence type="ECO:0000313" key="1">
    <source>
        <dbReference type="EMBL" id="AGR46959.1"/>
    </source>
</evidence>
<evidence type="ECO:0000313" key="2">
    <source>
        <dbReference type="Proteomes" id="UP000015093"/>
    </source>
</evidence>
<proteinExistence type="predicted"/>
<dbReference type="GeneID" id="26642402"/>
<organism evidence="1 2">
    <name type="scientific">Bacillus phage Shanette</name>
    <dbReference type="NCBI Taxonomy" id="1296656"/>
    <lineage>
        <taxon>Viruses</taxon>
        <taxon>Duplodnaviria</taxon>
        <taxon>Heunggongvirae</taxon>
        <taxon>Uroviricota</taxon>
        <taxon>Caudoviricetes</taxon>
        <taxon>Herelleviridae</taxon>
        <taxon>Spounavirinae</taxon>
        <taxon>Siminovitchvirus</taxon>
        <taxon>Siminovitchvirus shanette</taxon>
    </lineage>
</organism>
<keyword evidence="2" id="KW-1185">Reference proteome</keyword>